<organism evidence="2 3">
    <name type="scientific">Fusarium mundagurra</name>
    <dbReference type="NCBI Taxonomy" id="1567541"/>
    <lineage>
        <taxon>Eukaryota</taxon>
        <taxon>Fungi</taxon>
        <taxon>Dikarya</taxon>
        <taxon>Ascomycota</taxon>
        <taxon>Pezizomycotina</taxon>
        <taxon>Sordariomycetes</taxon>
        <taxon>Hypocreomycetidae</taxon>
        <taxon>Hypocreales</taxon>
        <taxon>Nectriaceae</taxon>
        <taxon>Fusarium</taxon>
        <taxon>Fusarium fujikuroi species complex</taxon>
    </lineage>
</organism>
<reference evidence="2 3" key="1">
    <citation type="submission" date="2020-05" db="EMBL/GenBank/DDBJ databases">
        <title>Identification and distribution of gene clusters putatively required for synthesis of sphingolipid metabolism inhibitors in phylogenetically diverse species of the filamentous fungus Fusarium.</title>
        <authorList>
            <person name="Kim H.-S."/>
            <person name="Busman M."/>
            <person name="Brown D.W."/>
            <person name="Divon H."/>
            <person name="Uhlig S."/>
            <person name="Proctor R.H."/>
        </authorList>
    </citation>
    <scope>NUCLEOTIDE SEQUENCE [LARGE SCALE GENOMIC DNA]</scope>
    <source>
        <strain evidence="2 3">NRRL 66235</strain>
    </source>
</reference>
<dbReference type="OrthoDB" id="5007363at2759"/>
<proteinExistence type="predicted"/>
<name>A0A8H5YC31_9HYPO</name>
<protein>
    <submittedName>
        <fullName evidence="2">Uncharacterized protein</fullName>
    </submittedName>
</protein>
<dbReference type="EMBL" id="JAAOAN010000356">
    <property type="protein sequence ID" value="KAF5709524.1"/>
    <property type="molecule type" value="Genomic_DNA"/>
</dbReference>
<evidence type="ECO:0000313" key="3">
    <source>
        <dbReference type="Proteomes" id="UP000544331"/>
    </source>
</evidence>
<dbReference type="AlphaFoldDB" id="A0A8H5YC31"/>
<sequence length="550" mass="61087">MEDDLTKYDDLINYEDCPAKYLERLKSMLNYTGGGGVDDLLTQRQTPEEWLGALTKLNFADPASALNIRMDLVEYNVGRFILCTGKDAFTVSPDPGAMSVEETPGDDRDSLHEGLLTLEFFRRSKARPAPADEKARESSPAGQPLPSVILPIGRLCKGYTTESGIEHLDETDYVLVVDAITPGHPVWLIWDRLASHEHEIYYVHPDERAPVFKGVEKNFDAAQIFPSIKDWLESYGNLDFNQLEESIKATGLIGFVKAKEVALAYVTELLDQAQSQLATDTMDNDEISDARFAEIKEAAGDPFKVSPSVYMQKLEEATARDNSLKPFLDRASKVDNTPLQSPLEWLRKLSITDFTNVGAICIHRVDLTFDHIERFNLVANDEDTFAVGGSHEGLSYDEMEGDVHPVFLSLESSALLGAGDSLPSLVLPVGQLLKKRSGGSKTSYWSETDYVLVVDAVAPGHPVWLIYDRNPVDELGERDTVDPDHQPLIFKGIGHNFDAAQIFPSVHDWIQSYGNVDFAQFEESIKATCTTGAVRAKLILISEAEVILRQ</sequence>
<keyword evidence="3" id="KW-1185">Reference proteome</keyword>
<dbReference type="Proteomes" id="UP000544331">
    <property type="component" value="Unassembled WGS sequence"/>
</dbReference>
<comment type="caution">
    <text evidence="2">The sequence shown here is derived from an EMBL/GenBank/DDBJ whole genome shotgun (WGS) entry which is preliminary data.</text>
</comment>
<feature type="region of interest" description="Disordered" evidence="1">
    <location>
        <begin position="126"/>
        <end position="145"/>
    </location>
</feature>
<accession>A0A8H5YC31</accession>
<evidence type="ECO:0000256" key="1">
    <source>
        <dbReference type="SAM" id="MobiDB-lite"/>
    </source>
</evidence>
<evidence type="ECO:0000313" key="2">
    <source>
        <dbReference type="EMBL" id="KAF5709524.1"/>
    </source>
</evidence>
<gene>
    <name evidence="2" type="ORF">FMUND_10012</name>
</gene>